<dbReference type="GO" id="GO:0008270">
    <property type="term" value="F:zinc ion binding"/>
    <property type="evidence" value="ECO:0007669"/>
    <property type="project" value="InterPro"/>
</dbReference>
<name>M2MYF7_BAUPA</name>
<keyword evidence="5" id="KW-1185">Reference proteome</keyword>
<dbReference type="PROSITE" id="PS50048">
    <property type="entry name" value="ZN2_CY6_FUNGAL_2"/>
    <property type="match status" value="1"/>
</dbReference>
<evidence type="ECO:0000313" key="4">
    <source>
        <dbReference type="EMBL" id="EMC96618.1"/>
    </source>
</evidence>
<dbReference type="CDD" id="cd12148">
    <property type="entry name" value="fungal_TF_MHR"/>
    <property type="match status" value="1"/>
</dbReference>
<dbReference type="OMA" id="MENDACP"/>
<protein>
    <recommendedName>
        <fullName evidence="3">Zn(2)-C6 fungal-type domain-containing protein</fullName>
    </recommendedName>
</protein>
<dbReference type="Pfam" id="PF00172">
    <property type="entry name" value="Zn_clus"/>
    <property type="match status" value="1"/>
</dbReference>
<dbReference type="SUPFAM" id="SSF57701">
    <property type="entry name" value="Zn2/Cys6 DNA-binding domain"/>
    <property type="match status" value="1"/>
</dbReference>
<dbReference type="InterPro" id="IPR007219">
    <property type="entry name" value="XnlR_reg_dom"/>
</dbReference>
<dbReference type="SMART" id="SM00066">
    <property type="entry name" value="GAL4"/>
    <property type="match status" value="1"/>
</dbReference>
<sequence length="587" mass="65729">MYCCQSSPDLSTIRKDNIPLWFAGRDGHVKAMEAADGPSTMGLIKKRVCDACRTRKVRCDRGSPCSPCRAANLTCRTEKLRTKVTKQRVQVSKQYETKIDTIDQRLAIIEQLLRQQSTNTVCSASGRPTTASSHAVDGYLPHGAATPLSIIDDNISTQKPATGYIGAPAESLAAMRVLDRHVMRDPMIQHDTELLSALESLRDIVDRTQQDSCGPSRNCNTTQQSHTVPDCVHPGPEQVEALLKKAESARPVMFHLLPPGLFHEFCRKCRLMYERRQEGSPTDKLLVFAGLTNISSEFTAEGDQTSVAYHHSLVLSFSALLLSTLATLPLLMPASVENLEALLMAILTLIGLCKPSLSWSLICKAAQLCQKLCLNRLYRHDTRPDPDFNRKIMLFWSIYIMDRNIAFRLGHAPAIQDYDIDTPLLMENDACPLPVVELMIFWIDCARIQGKICTQLYGPAASDLAPEDRVRVALTLADELERIHQRKGKANSTMLEAESCNRTNTRIQDPWIHSDDIMFNSTLTTALYAVPSTHPGRLRAIESARQCLRISRDLANRYLHNVHNWTVCCHWASSTTSSPIHRNHKMM</sequence>
<dbReference type="GeneID" id="19114791"/>
<evidence type="ECO:0000256" key="1">
    <source>
        <dbReference type="ARBA" id="ARBA00022723"/>
    </source>
</evidence>
<dbReference type="InterPro" id="IPR036864">
    <property type="entry name" value="Zn2-C6_fun-type_DNA-bd_sf"/>
</dbReference>
<evidence type="ECO:0000259" key="3">
    <source>
        <dbReference type="PROSITE" id="PS50048"/>
    </source>
</evidence>
<dbReference type="InterPro" id="IPR050987">
    <property type="entry name" value="AtrR-like"/>
</dbReference>
<dbReference type="PANTHER" id="PTHR46910:SF5">
    <property type="entry name" value="ZN(II)2CYS6 TRANSCRIPTION FACTOR (EUROFUNG)"/>
    <property type="match status" value="1"/>
</dbReference>
<dbReference type="Gene3D" id="4.10.240.10">
    <property type="entry name" value="Zn(2)-C6 fungal-type DNA-binding domain"/>
    <property type="match status" value="1"/>
</dbReference>
<dbReference type="AlphaFoldDB" id="M2MYF7"/>
<dbReference type="InterPro" id="IPR001138">
    <property type="entry name" value="Zn2Cys6_DnaBD"/>
</dbReference>
<dbReference type="GO" id="GO:0000981">
    <property type="term" value="F:DNA-binding transcription factor activity, RNA polymerase II-specific"/>
    <property type="evidence" value="ECO:0007669"/>
    <property type="project" value="InterPro"/>
</dbReference>
<evidence type="ECO:0000313" key="5">
    <source>
        <dbReference type="Proteomes" id="UP000011761"/>
    </source>
</evidence>
<dbReference type="STRING" id="717646.M2MYF7"/>
<dbReference type="PROSITE" id="PS00463">
    <property type="entry name" value="ZN2_CY6_FUNGAL_1"/>
    <property type="match status" value="1"/>
</dbReference>
<gene>
    <name evidence="4" type="ORF">BAUCODRAFT_483952</name>
</gene>
<dbReference type="Proteomes" id="UP000011761">
    <property type="component" value="Unassembled WGS sequence"/>
</dbReference>
<accession>M2MYF7</accession>
<dbReference type="SMART" id="SM00906">
    <property type="entry name" value="Fungal_trans"/>
    <property type="match status" value="1"/>
</dbReference>
<dbReference type="KEGG" id="bcom:BAUCODRAFT_483952"/>
<evidence type="ECO:0000256" key="2">
    <source>
        <dbReference type="ARBA" id="ARBA00023242"/>
    </source>
</evidence>
<organism evidence="4 5">
    <name type="scientific">Baudoinia panamericana (strain UAMH 10762)</name>
    <name type="common">Angels' share fungus</name>
    <name type="synonym">Baudoinia compniacensis (strain UAMH 10762)</name>
    <dbReference type="NCBI Taxonomy" id="717646"/>
    <lineage>
        <taxon>Eukaryota</taxon>
        <taxon>Fungi</taxon>
        <taxon>Dikarya</taxon>
        <taxon>Ascomycota</taxon>
        <taxon>Pezizomycotina</taxon>
        <taxon>Dothideomycetes</taxon>
        <taxon>Dothideomycetidae</taxon>
        <taxon>Mycosphaerellales</taxon>
        <taxon>Teratosphaeriaceae</taxon>
        <taxon>Baudoinia</taxon>
    </lineage>
</organism>
<reference evidence="4 5" key="1">
    <citation type="journal article" date="2012" name="PLoS Pathog.">
        <title>Diverse lifestyles and strategies of plant pathogenesis encoded in the genomes of eighteen Dothideomycetes fungi.</title>
        <authorList>
            <person name="Ohm R.A."/>
            <person name="Feau N."/>
            <person name="Henrissat B."/>
            <person name="Schoch C.L."/>
            <person name="Horwitz B.A."/>
            <person name="Barry K.W."/>
            <person name="Condon B.J."/>
            <person name="Copeland A.C."/>
            <person name="Dhillon B."/>
            <person name="Glaser F."/>
            <person name="Hesse C.N."/>
            <person name="Kosti I."/>
            <person name="LaButti K."/>
            <person name="Lindquist E.A."/>
            <person name="Lucas S."/>
            <person name="Salamov A.A."/>
            <person name="Bradshaw R.E."/>
            <person name="Ciuffetti L."/>
            <person name="Hamelin R.C."/>
            <person name="Kema G.H.J."/>
            <person name="Lawrence C."/>
            <person name="Scott J.A."/>
            <person name="Spatafora J.W."/>
            <person name="Turgeon B.G."/>
            <person name="de Wit P.J.G.M."/>
            <person name="Zhong S."/>
            <person name="Goodwin S.B."/>
            <person name="Grigoriev I.V."/>
        </authorList>
    </citation>
    <scope>NUCLEOTIDE SEQUENCE [LARGE SCALE GENOMIC DNA]</scope>
    <source>
        <strain evidence="4 5">UAMH 10762</strain>
    </source>
</reference>
<feature type="domain" description="Zn(2)-C6 fungal-type" evidence="3">
    <location>
        <begin position="48"/>
        <end position="77"/>
    </location>
</feature>
<dbReference type="Pfam" id="PF04082">
    <property type="entry name" value="Fungal_trans"/>
    <property type="match status" value="1"/>
</dbReference>
<dbReference type="CDD" id="cd00067">
    <property type="entry name" value="GAL4"/>
    <property type="match status" value="1"/>
</dbReference>
<dbReference type="EMBL" id="KB445555">
    <property type="protein sequence ID" value="EMC96618.1"/>
    <property type="molecule type" value="Genomic_DNA"/>
</dbReference>
<dbReference type="eggNOG" id="ENOG502RYZ8">
    <property type="taxonomic scope" value="Eukaryota"/>
</dbReference>
<dbReference type="HOGENOM" id="CLU_009377_4_0_1"/>
<dbReference type="OrthoDB" id="103819at2759"/>
<dbReference type="PANTHER" id="PTHR46910">
    <property type="entry name" value="TRANSCRIPTION FACTOR PDR1"/>
    <property type="match status" value="1"/>
</dbReference>
<dbReference type="GO" id="GO:0006351">
    <property type="term" value="P:DNA-templated transcription"/>
    <property type="evidence" value="ECO:0007669"/>
    <property type="project" value="InterPro"/>
</dbReference>
<proteinExistence type="predicted"/>
<keyword evidence="1" id="KW-0479">Metal-binding</keyword>
<dbReference type="RefSeq" id="XP_007676603.1">
    <property type="nucleotide sequence ID" value="XM_007678413.1"/>
</dbReference>
<keyword evidence="2" id="KW-0539">Nucleus</keyword>
<dbReference type="GO" id="GO:0003677">
    <property type="term" value="F:DNA binding"/>
    <property type="evidence" value="ECO:0007669"/>
    <property type="project" value="InterPro"/>
</dbReference>